<dbReference type="Gene3D" id="3.90.76.10">
    <property type="entry name" value="Dipeptide-binding Protein, Domain 1"/>
    <property type="match status" value="1"/>
</dbReference>
<dbReference type="PANTHER" id="PTHR30290">
    <property type="entry name" value="PERIPLASMIC BINDING COMPONENT OF ABC TRANSPORTER"/>
    <property type="match status" value="1"/>
</dbReference>
<feature type="domain" description="Solute-binding protein family 5" evidence="2">
    <location>
        <begin position="68"/>
        <end position="216"/>
    </location>
</feature>
<dbReference type="SUPFAM" id="SSF53850">
    <property type="entry name" value="Periplasmic binding protein-like II"/>
    <property type="match status" value="1"/>
</dbReference>
<evidence type="ECO:0000313" key="3">
    <source>
        <dbReference type="EMBL" id="RBP98784.1"/>
    </source>
</evidence>
<dbReference type="GO" id="GO:1904680">
    <property type="term" value="F:peptide transmembrane transporter activity"/>
    <property type="evidence" value="ECO:0007669"/>
    <property type="project" value="TreeGrafter"/>
</dbReference>
<dbReference type="InterPro" id="IPR039424">
    <property type="entry name" value="SBP_5"/>
</dbReference>
<feature type="compositionally biased region" description="Low complexity" evidence="1">
    <location>
        <begin position="1"/>
        <end position="21"/>
    </location>
</feature>
<organism evidence="3 4">
    <name type="scientific">Bifidobacterium xylocopae</name>
    <dbReference type="NCBI Taxonomy" id="2493119"/>
    <lineage>
        <taxon>Bacteria</taxon>
        <taxon>Bacillati</taxon>
        <taxon>Actinomycetota</taxon>
        <taxon>Actinomycetes</taxon>
        <taxon>Bifidobacteriales</taxon>
        <taxon>Bifidobacteriaceae</taxon>
        <taxon>Bifidobacterium</taxon>
    </lineage>
</organism>
<dbReference type="Gene3D" id="3.40.190.10">
    <property type="entry name" value="Periplasmic binding protein-like II"/>
    <property type="match status" value="1"/>
</dbReference>
<protein>
    <submittedName>
        <fullName evidence="3">ABC transporter substrate-binding protein</fullName>
    </submittedName>
</protein>
<name>A0A366KAQ7_9BIFI</name>
<feature type="non-terminal residue" evidence="3">
    <location>
        <position position="216"/>
    </location>
</feature>
<dbReference type="AlphaFoldDB" id="A0A366KAQ7"/>
<dbReference type="InterPro" id="IPR000914">
    <property type="entry name" value="SBP_5_dom"/>
</dbReference>
<accession>A0A366KAQ7</accession>
<sequence length="216" mass="23320">MILSLGACGSSGSGDSKAGGDPNAVVKAYSTEPQNPLVPGNTNERGGARPVMLLFAKLVAVTPDGKTVNEVADSIKPNQDNTQYTVKLKPGWKFTDGSPVTSSSFTRAWSYVANAANAQLNASFFSLIKGYDDLQKPDAKPDAQLEGLKVIDDRTFTVDLVQADSVFPIKVGYEAFSPLPESFYKDPKAFGEHPVGNGQYKFKSWEHNKSIQLVRN</sequence>
<evidence type="ECO:0000256" key="1">
    <source>
        <dbReference type="SAM" id="MobiDB-lite"/>
    </source>
</evidence>
<evidence type="ECO:0000313" key="4">
    <source>
        <dbReference type="Proteomes" id="UP000252345"/>
    </source>
</evidence>
<dbReference type="EMBL" id="PDCH01000022">
    <property type="protein sequence ID" value="RBP98784.1"/>
    <property type="molecule type" value="Genomic_DNA"/>
</dbReference>
<dbReference type="RefSeq" id="WP_130341225.1">
    <property type="nucleotide sequence ID" value="NZ_PDCH01000022.1"/>
</dbReference>
<dbReference type="Pfam" id="PF00496">
    <property type="entry name" value="SBP_bac_5"/>
    <property type="match status" value="1"/>
</dbReference>
<reference evidence="3 4" key="1">
    <citation type="submission" date="2017-10" db="EMBL/GenBank/DDBJ databases">
        <title>Bifidobacterium xylocopum sp. nov. and Bifidobacterium aemilianum sp. nov., from the carpenter bee (Xylocopa violacea) digestive tract.</title>
        <authorList>
            <person name="Alberoni D."/>
            <person name="Baffoni L."/>
            <person name="Di Gioia D."/>
            <person name="Gaggia F."/>
            <person name="Biavati B."/>
        </authorList>
    </citation>
    <scope>NUCLEOTIDE SEQUENCE [LARGE SCALE GENOMIC DNA]</scope>
    <source>
        <strain evidence="3 4">XV2</strain>
    </source>
</reference>
<keyword evidence="4" id="KW-1185">Reference proteome</keyword>
<dbReference type="OrthoDB" id="9046151at2"/>
<dbReference type="PANTHER" id="PTHR30290:SF83">
    <property type="entry name" value="ABC TRANSPORTER SUBSTRATE-BINDING PROTEIN"/>
    <property type="match status" value="1"/>
</dbReference>
<dbReference type="GO" id="GO:0015833">
    <property type="term" value="P:peptide transport"/>
    <property type="evidence" value="ECO:0007669"/>
    <property type="project" value="TreeGrafter"/>
</dbReference>
<dbReference type="Proteomes" id="UP000252345">
    <property type="component" value="Unassembled WGS sequence"/>
</dbReference>
<feature type="region of interest" description="Disordered" evidence="1">
    <location>
        <begin position="1"/>
        <end position="45"/>
    </location>
</feature>
<comment type="caution">
    <text evidence="3">The sequence shown here is derived from an EMBL/GenBank/DDBJ whole genome shotgun (WGS) entry which is preliminary data.</text>
</comment>
<dbReference type="CDD" id="cd00995">
    <property type="entry name" value="PBP2_NikA_DppA_OppA_like"/>
    <property type="match status" value="1"/>
</dbReference>
<gene>
    <name evidence="3" type="ORF">CRD59_07235</name>
</gene>
<proteinExistence type="predicted"/>
<evidence type="ECO:0000259" key="2">
    <source>
        <dbReference type="Pfam" id="PF00496"/>
    </source>
</evidence>